<evidence type="ECO:0000313" key="2">
    <source>
        <dbReference type="Proteomes" id="UP000292082"/>
    </source>
</evidence>
<reference evidence="1 2" key="1">
    <citation type="submission" date="2019-01" db="EMBL/GenBank/DDBJ databases">
        <title>Draft genome sequences of three monokaryotic isolates of the white-rot basidiomycete fungus Dichomitus squalens.</title>
        <authorList>
            <consortium name="DOE Joint Genome Institute"/>
            <person name="Lopez S.C."/>
            <person name="Andreopoulos B."/>
            <person name="Pangilinan J."/>
            <person name="Lipzen A."/>
            <person name="Riley R."/>
            <person name="Ahrendt S."/>
            <person name="Ng V."/>
            <person name="Barry K."/>
            <person name="Daum C."/>
            <person name="Grigoriev I.V."/>
            <person name="Hilden K.S."/>
            <person name="Makela M.R."/>
            <person name="de Vries R.P."/>
        </authorList>
    </citation>
    <scope>NUCLEOTIDE SEQUENCE [LARGE SCALE GENOMIC DNA]</scope>
    <source>
        <strain evidence="1 2">CBS 464.89</strain>
    </source>
</reference>
<dbReference type="Proteomes" id="UP000292082">
    <property type="component" value="Unassembled WGS sequence"/>
</dbReference>
<protein>
    <submittedName>
        <fullName evidence="1">Uncharacterized protein</fullName>
    </submittedName>
</protein>
<evidence type="ECO:0000313" key="1">
    <source>
        <dbReference type="EMBL" id="TBU61316.1"/>
    </source>
</evidence>
<keyword evidence="2" id="KW-1185">Reference proteome</keyword>
<organism evidence="1 2">
    <name type="scientific">Dichomitus squalens</name>
    <dbReference type="NCBI Taxonomy" id="114155"/>
    <lineage>
        <taxon>Eukaryota</taxon>
        <taxon>Fungi</taxon>
        <taxon>Dikarya</taxon>
        <taxon>Basidiomycota</taxon>
        <taxon>Agaricomycotina</taxon>
        <taxon>Agaricomycetes</taxon>
        <taxon>Polyporales</taxon>
        <taxon>Polyporaceae</taxon>
        <taxon>Dichomitus</taxon>
    </lineage>
</organism>
<sequence length="68" mass="7584">MSTELQASDHAKSVPVWKAICKPRSDSFRMFIPKEVHATGRGAYRRVYAMGRKDVAPVVMFQVSNAAT</sequence>
<proteinExistence type="predicted"/>
<accession>A0A4Q9Q367</accession>
<dbReference type="EMBL" id="ML145099">
    <property type="protein sequence ID" value="TBU61316.1"/>
    <property type="molecule type" value="Genomic_DNA"/>
</dbReference>
<dbReference type="AlphaFoldDB" id="A0A4Q9Q367"/>
<gene>
    <name evidence="1" type="ORF">BD310DRAFT_921203</name>
</gene>
<name>A0A4Q9Q367_9APHY</name>